<evidence type="ECO:0000313" key="9">
    <source>
        <dbReference type="Proteomes" id="UP000612746"/>
    </source>
</evidence>
<dbReference type="InterPro" id="IPR023209">
    <property type="entry name" value="DAO"/>
</dbReference>
<proteinExistence type="inferred from homology"/>
<organism evidence="8 9">
    <name type="scientific">Umbelopsis vinacea</name>
    <dbReference type="NCBI Taxonomy" id="44442"/>
    <lineage>
        <taxon>Eukaryota</taxon>
        <taxon>Fungi</taxon>
        <taxon>Fungi incertae sedis</taxon>
        <taxon>Mucoromycota</taxon>
        <taxon>Mucoromycotina</taxon>
        <taxon>Umbelopsidomycetes</taxon>
        <taxon>Umbelopsidales</taxon>
        <taxon>Umbelopsidaceae</taxon>
        <taxon>Umbelopsis</taxon>
    </lineage>
</organism>
<dbReference type="SUPFAM" id="SSF51971">
    <property type="entry name" value="Nucleotide-binding domain"/>
    <property type="match status" value="1"/>
</dbReference>
<evidence type="ECO:0000256" key="2">
    <source>
        <dbReference type="ARBA" id="ARBA00006730"/>
    </source>
</evidence>
<evidence type="ECO:0000256" key="4">
    <source>
        <dbReference type="ARBA" id="ARBA00022827"/>
    </source>
</evidence>
<comment type="similarity">
    <text evidence="2">Belongs to the DAMOX/DASOX family.</text>
</comment>
<keyword evidence="9" id="KW-1185">Reference proteome</keyword>
<feature type="binding site" evidence="6">
    <location>
        <position position="322"/>
    </location>
    <ligand>
        <name>D-dopa</name>
        <dbReference type="ChEBI" id="CHEBI:149689"/>
    </ligand>
</feature>
<dbReference type="Proteomes" id="UP000612746">
    <property type="component" value="Unassembled WGS sequence"/>
</dbReference>
<dbReference type="InterPro" id="IPR006076">
    <property type="entry name" value="FAD-dep_OxRdtase"/>
</dbReference>
<feature type="binding site" evidence="6">
    <location>
        <position position="290"/>
    </location>
    <ligand>
        <name>D-dopa</name>
        <dbReference type="ChEBI" id="CHEBI:149689"/>
    </ligand>
</feature>
<dbReference type="OrthoDB" id="2015447at2759"/>
<dbReference type="Pfam" id="PF01266">
    <property type="entry name" value="DAO"/>
    <property type="match status" value="1"/>
</dbReference>
<accession>A0A8H7UMD6</accession>
<dbReference type="PANTHER" id="PTHR11530:SF11">
    <property type="entry name" value="D-ASPARTATE OXIDASE"/>
    <property type="match status" value="1"/>
</dbReference>
<dbReference type="GO" id="GO:0019478">
    <property type="term" value="P:D-amino acid catabolic process"/>
    <property type="evidence" value="ECO:0007669"/>
    <property type="project" value="TreeGrafter"/>
</dbReference>
<dbReference type="PANTHER" id="PTHR11530">
    <property type="entry name" value="D-AMINO ACID OXIDASE"/>
    <property type="match status" value="1"/>
</dbReference>
<evidence type="ECO:0000256" key="5">
    <source>
        <dbReference type="ARBA" id="ARBA00023002"/>
    </source>
</evidence>
<dbReference type="AlphaFoldDB" id="A0A8H7UMD6"/>
<keyword evidence="4 6" id="KW-0274">FAD</keyword>
<comment type="caution">
    <text evidence="8">The sequence shown here is derived from an EMBL/GenBank/DDBJ whole genome shotgun (WGS) entry which is preliminary data.</text>
</comment>
<evidence type="ECO:0000313" key="8">
    <source>
        <dbReference type="EMBL" id="KAG2185108.1"/>
    </source>
</evidence>
<dbReference type="GO" id="GO:0071949">
    <property type="term" value="F:FAD binding"/>
    <property type="evidence" value="ECO:0007669"/>
    <property type="project" value="InterPro"/>
</dbReference>
<sequence>MSTSVVVIGAGVIGLTTALLLQKKGYQVTILAKYVPGDMNIEYTSPYSGAHWRTMIPNDQKDLQENDAVAYNVFYKIGESLPSDTTGVMIIPALDCWSERNDDTANPWWKDVVKDFRFVEKKELFPDTVIGHSYTTVAVNTPHYMQWLVRLFTQAGGKLKRATLAHVQDALKYCPDAQSIVNCTGLQARFLGGVKDEKVYPTRGQVVVVNAPHIKKTLTSMVGDGTSYIIPRSNGHVILGGTRQAHDFNSEVDMETAKEIMEKTVRLLPELAHGKGVKGLDIVRHNVGLRPSREGGPRIENEMTTTTSGKPLLITHCYGHGGYGVQSSWGSAKKAVDLITQGLFEKDNKVIDSIVSDLWSKL</sequence>
<dbReference type="GO" id="GO:0003884">
    <property type="term" value="F:D-amino-acid oxidase activity"/>
    <property type="evidence" value="ECO:0007669"/>
    <property type="project" value="InterPro"/>
</dbReference>
<reference evidence="8" key="1">
    <citation type="submission" date="2020-12" db="EMBL/GenBank/DDBJ databases">
        <title>Metabolic potential, ecology and presence of endohyphal bacteria is reflected in genomic diversity of Mucoromycotina.</title>
        <authorList>
            <person name="Muszewska A."/>
            <person name="Okrasinska A."/>
            <person name="Steczkiewicz K."/>
            <person name="Drgas O."/>
            <person name="Orlowska M."/>
            <person name="Perlinska-Lenart U."/>
            <person name="Aleksandrzak-Piekarczyk T."/>
            <person name="Szatraj K."/>
            <person name="Zielenkiewicz U."/>
            <person name="Pilsyk S."/>
            <person name="Malc E."/>
            <person name="Mieczkowski P."/>
            <person name="Kruszewska J.S."/>
            <person name="Biernat P."/>
            <person name="Pawlowska J."/>
        </authorList>
    </citation>
    <scope>NUCLEOTIDE SEQUENCE</scope>
    <source>
        <strain evidence="8">WA0000051536</strain>
    </source>
</reference>
<evidence type="ECO:0000256" key="6">
    <source>
        <dbReference type="PIRSR" id="PIRSR000189-1"/>
    </source>
</evidence>
<dbReference type="GO" id="GO:0005737">
    <property type="term" value="C:cytoplasm"/>
    <property type="evidence" value="ECO:0007669"/>
    <property type="project" value="TreeGrafter"/>
</dbReference>
<dbReference type="Gene3D" id="3.40.50.720">
    <property type="entry name" value="NAD(P)-binding Rossmann-like Domain"/>
    <property type="match status" value="1"/>
</dbReference>
<gene>
    <name evidence="8" type="ORF">INT44_001898</name>
</gene>
<protein>
    <recommendedName>
        <fullName evidence="7">FAD dependent oxidoreductase domain-containing protein</fullName>
    </recommendedName>
</protein>
<feature type="binding site" evidence="6">
    <location>
        <position position="184"/>
    </location>
    <ligand>
        <name>FAD</name>
        <dbReference type="ChEBI" id="CHEBI:57692"/>
    </ligand>
</feature>
<keyword evidence="3" id="KW-0285">Flavoprotein</keyword>
<feature type="binding site" evidence="6">
    <location>
        <begin position="44"/>
        <end position="45"/>
    </location>
    <ligand>
        <name>FAD</name>
        <dbReference type="ChEBI" id="CHEBI:57692"/>
    </ligand>
</feature>
<evidence type="ECO:0000256" key="1">
    <source>
        <dbReference type="ARBA" id="ARBA00001974"/>
    </source>
</evidence>
<dbReference type="PIRSF" id="PIRSF000189">
    <property type="entry name" value="D-aa_oxidase"/>
    <property type="match status" value="1"/>
</dbReference>
<comment type="cofactor">
    <cofactor evidence="1 6">
        <name>FAD</name>
        <dbReference type="ChEBI" id="CHEBI:57692"/>
    </cofactor>
</comment>
<dbReference type="EMBL" id="JAEPRA010000005">
    <property type="protein sequence ID" value="KAG2185108.1"/>
    <property type="molecule type" value="Genomic_DNA"/>
</dbReference>
<dbReference type="Gene3D" id="3.30.9.10">
    <property type="entry name" value="D-Amino Acid Oxidase, subunit A, domain 2"/>
    <property type="match status" value="1"/>
</dbReference>
<dbReference type="SUPFAM" id="SSF54373">
    <property type="entry name" value="FAD-linked reductases, C-terminal domain"/>
    <property type="match status" value="1"/>
</dbReference>
<feature type="domain" description="FAD dependent oxidoreductase" evidence="7">
    <location>
        <begin position="5"/>
        <end position="338"/>
    </location>
</feature>
<name>A0A8H7UMD6_9FUNG</name>
<keyword evidence="5" id="KW-0560">Oxidoreductase</keyword>
<evidence type="ECO:0000259" key="7">
    <source>
        <dbReference type="Pfam" id="PF01266"/>
    </source>
</evidence>
<evidence type="ECO:0000256" key="3">
    <source>
        <dbReference type="ARBA" id="ARBA00022630"/>
    </source>
</evidence>